<gene>
    <name evidence="2" type="ORF">A8708_33360</name>
</gene>
<dbReference type="AlphaFoldDB" id="A0A198ALX1"/>
<accession>A0A198ALX1</accession>
<dbReference type="Pfam" id="PF03118">
    <property type="entry name" value="RNA_pol_A_CTD"/>
    <property type="match status" value="1"/>
</dbReference>
<evidence type="ECO:0000313" key="2">
    <source>
        <dbReference type="EMBL" id="OAS22065.1"/>
    </source>
</evidence>
<dbReference type="InterPro" id="IPR011260">
    <property type="entry name" value="RNAP_asu_C"/>
</dbReference>
<dbReference type="SUPFAM" id="SSF47789">
    <property type="entry name" value="C-terminal domain of RNA polymerase alpha subunit"/>
    <property type="match status" value="1"/>
</dbReference>
<sequence length="104" mass="11375">MATSKKTLRICNKGHKYYKSTDCPTCPTCEQELEPESGFLSTLSAPARRALENNGITTVQQLSQYSEADILAYHGMGPGSLPKLRAALQTNGLAFKPQSIDKQK</sequence>
<organism evidence="2 3">
    <name type="scientific">Paenibacillus oryzisoli</name>
    <dbReference type="NCBI Taxonomy" id="1850517"/>
    <lineage>
        <taxon>Bacteria</taxon>
        <taxon>Bacillati</taxon>
        <taxon>Bacillota</taxon>
        <taxon>Bacilli</taxon>
        <taxon>Bacillales</taxon>
        <taxon>Paenibacillaceae</taxon>
        <taxon>Paenibacillus</taxon>
    </lineage>
</organism>
<dbReference type="Gene3D" id="1.10.150.20">
    <property type="entry name" value="5' to 3' exonuclease, C-terminal subdomain"/>
    <property type="match status" value="1"/>
</dbReference>
<dbReference type="EMBL" id="LYPB01000046">
    <property type="protein sequence ID" value="OAS22065.1"/>
    <property type="molecule type" value="Genomic_DNA"/>
</dbReference>
<dbReference type="NCBIfam" id="NF005841">
    <property type="entry name" value="PRK07758.1"/>
    <property type="match status" value="1"/>
</dbReference>
<reference evidence="2 3" key="1">
    <citation type="submission" date="2016-05" db="EMBL/GenBank/DDBJ databases">
        <title>Paenibacillus sp. 1ZS3-15 nov., isolated from the rhizosphere soil.</title>
        <authorList>
            <person name="Zhang X.X."/>
            <person name="Zhang J."/>
        </authorList>
    </citation>
    <scope>NUCLEOTIDE SEQUENCE [LARGE SCALE GENOMIC DNA]</scope>
    <source>
        <strain evidence="2 3">1ZS3-15</strain>
    </source>
</reference>
<protein>
    <recommendedName>
        <fullName evidence="1">RNA polymerase alpha subunit C-terminal domain-containing protein</fullName>
    </recommendedName>
</protein>
<name>A0A198ALX1_9BACL</name>
<dbReference type="Proteomes" id="UP000078454">
    <property type="component" value="Unassembled WGS sequence"/>
</dbReference>
<dbReference type="GO" id="GO:0003899">
    <property type="term" value="F:DNA-directed RNA polymerase activity"/>
    <property type="evidence" value="ECO:0007669"/>
    <property type="project" value="InterPro"/>
</dbReference>
<comment type="caution">
    <text evidence="2">The sequence shown here is derived from an EMBL/GenBank/DDBJ whole genome shotgun (WGS) entry which is preliminary data.</text>
</comment>
<dbReference type="RefSeq" id="WP_068662205.1">
    <property type="nucleotide sequence ID" value="NZ_LYPB01000046.1"/>
</dbReference>
<evidence type="ECO:0000313" key="3">
    <source>
        <dbReference type="Proteomes" id="UP000078454"/>
    </source>
</evidence>
<evidence type="ECO:0000259" key="1">
    <source>
        <dbReference type="Pfam" id="PF03118"/>
    </source>
</evidence>
<feature type="domain" description="RNA polymerase alpha subunit C-terminal" evidence="1">
    <location>
        <begin position="43"/>
        <end position="89"/>
    </location>
</feature>
<proteinExistence type="predicted"/>
<keyword evidence="3" id="KW-1185">Reference proteome</keyword>
<dbReference type="GO" id="GO:0006351">
    <property type="term" value="P:DNA-templated transcription"/>
    <property type="evidence" value="ECO:0007669"/>
    <property type="project" value="InterPro"/>
</dbReference>
<dbReference type="STRING" id="1850517.A8708_33360"/>
<dbReference type="GO" id="GO:0003677">
    <property type="term" value="F:DNA binding"/>
    <property type="evidence" value="ECO:0007669"/>
    <property type="project" value="InterPro"/>
</dbReference>
<dbReference type="OrthoDB" id="7950977at2"/>